<proteinExistence type="predicted"/>
<evidence type="ECO:0000313" key="1">
    <source>
        <dbReference type="EMBL" id="MDI6448547.1"/>
    </source>
</evidence>
<accession>A0AAW6TTC7</accession>
<sequence>MNAACEANSPPDMVRLFETKAGWNQHGGPELFTFDNHDPRGGCVLLNDGTVKFIRTEEELHALRWE</sequence>
<dbReference type="RefSeq" id="WP_349243958.1">
    <property type="nucleotide sequence ID" value="NZ_JASCXX010000005.1"/>
</dbReference>
<name>A0AAW6TTC7_9BACT</name>
<evidence type="ECO:0000313" key="2">
    <source>
        <dbReference type="Proteomes" id="UP001431776"/>
    </source>
</evidence>
<reference evidence="1" key="1">
    <citation type="submission" date="2023-05" db="EMBL/GenBank/DDBJ databases">
        <title>Anaerotaeda fermentans gen. nov., sp. nov., a novel anaerobic planctomycete of the new family within the order Sedimentisphaerales isolated from Taman Peninsula, Russia.</title>
        <authorList>
            <person name="Khomyakova M.A."/>
            <person name="Merkel A.Y."/>
            <person name="Slobodkin A.I."/>
        </authorList>
    </citation>
    <scope>NUCLEOTIDE SEQUENCE</scope>
    <source>
        <strain evidence="1">M17dextr</strain>
    </source>
</reference>
<comment type="caution">
    <text evidence="1">The sequence shown here is derived from an EMBL/GenBank/DDBJ whole genome shotgun (WGS) entry which is preliminary data.</text>
</comment>
<dbReference type="EMBL" id="JASCXX010000005">
    <property type="protein sequence ID" value="MDI6448547.1"/>
    <property type="molecule type" value="Genomic_DNA"/>
</dbReference>
<gene>
    <name evidence="1" type="ORF">QJ522_05790</name>
</gene>
<organism evidence="1 2">
    <name type="scientific">Anaerobaca lacustris</name>
    <dbReference type="NCBI Taxonomy" id="3044600"/>
    <lineage>
        <taxon>Bacteria</taxon>
        <taxon>Pseudomonadati</taxon>
        <taxon>Planctomycetota</taxon>
        <taxon>Phycisphaerae</taxon>
        <taxon>Sedimentisphaerales</taxon>
        <taxon>Anaerobacaceae</taxon>
        <taxon>Anaerobaca</taxon>
    </lineage>
</organism>
<dbReference type="Proteomes" id="UP001431776">
    <property type="component" value="Unassembled WGS sequence"/>
</dbReference>
<protein>
    <submittedName>
        <fullName evidence="1">Uncharacterized protein</fullName>
    </submittedName>
</protein>
<dbReference type="AlphaFoldDB" id="A0AAW6TTC7"/>
<keyword evidence="2" id="KW-1185">Reference proteome</keyword>